<dbReference type="PROSITE" id="PS00065">
    <property type="entry name" value="D_2_HYDROXYACID_DH_1"/>
    <property type="match status" value="1"/>
</dbReference>
<dbReference type="EMBL" id="JAAAMG010000001">
    <property type="protein sequence ID" value="NDW03171.1"/>
    <property type="molecule type" value="Genomic_DNA"/>
</dbReference>
<dbReference type="PROSITE" id="PS00671">
    <property type="entry name" value="D_2_HYDROXYACID_DH_3"/>
    <property type="match status" value="1"/>
</dbReference>
<dbReference type="Pfam" id="PF00389">
    <property type="entry name" value="2-Hacid_dh"/>
    <property type="match status" value="1"/>
</dbReference>
<dbReference type="InterPro" id="IPR006140">
    <property type="entry name" value="D-isomer_DH_NAD-bd"/>
</dbReference>
<dbReference type="InterPro" id="IPR029753">
    <property type="entry name" value="D-isomer_DH_CS"/>
</dbReference>
<sequence length="303" mass="30872">MNRRPIVHVLGNIHPSAIALLQREADLLTEADPFPSACDGIVVRTRKITGAEIAACPNLKVIGKHGVGVDAIDVAAATAAGIAVESTPGANAESVADLAVGFALALIRNVVPITLALRDGRAVEPHLKIGWDLGELPAGIVGYGAVGRAVGRRLVGGFGTPTIAYSPGRTGSRPDAGIDFAPSLAALLGQSRIVFLHMPLTSATRGIIDAAALASLPRGSYLVNCARGGIVDEAALAEALSSGHLAGAASDVFAVEPPTADNPLFREPHFLAMPHLGASTNGGLERVGTEIAQKVLAVIAARS</sequence>
<dbReference type="Proteomes" id="UP000469011">
    <property type="component" value="Unassembled WGS sequence"/>
</dbReference>
<dbReference type="Pfam" id="PF02826">
    <property type="entry name" value="2-Hacid_dh_C"/>
    <property type="match status" value="1"/>
</dbReference>
<evidence type="ECO:0000256" key="1">
    <source>
        <dbReference type="ARBA" id="ARBA00005854"/>
    </source>
</evidence>
<comment type="similarity">
    <text evidence="1 4">Belongs to the D-isomer specific 2-hydroxyacid dehydrogenase family.</text>
</comment>
<accession>A0A6N9SWK7</accession>
<feature type="domain" description="D-isomer specific 2-hydroxyacid dehydrogenase catalytic" evidence="5">
    <location>
        <begin position="36"/>
        <end position="301"/>
    </location>
</feature>
<dbReference type="InterPro" id="IPR029752">
    <property type="entry name" value="D-isomer_DH_CS1"/>
</dbReference>
<proteinExistence type="inferred from homology"/>
<gene>
    <name evidence="7" type="ORF">GTK09_01910</name>
</gene>
<evidence type="ECO:0000313" key="8">
    <source>
        <dbReference type="Proteomes" id="UP000469011"/>
    </source>
</evidence>
<evidence type="ECO:0000256" key="2">
    <source>
        <dbReference type="ARBA" id="ARBA00023002"/>
    </source>
</evidence>
<dbReference type="PROSITE" id="PS00670">
    <property type="entry name" value="D_2_HYDROXYACID_DH_2"/>
    <property type="match status" value="1"/>
</dbReference>
<name>A0A6N9SWK7_9HYPH</name>
<feature type="domain" description="D-isomer specific 2-hydroxyacid dehydrogenase NAD-binding" evidence="6">
    <location>
        <begin position="101"/>
        <end position="277"/>
    </location>
</feature>
<evidence type="ECO:0000256" key="4">
    <source>
        <dbReference type="RuleBase" id="RU003719"/>
    </source>
</evidence>
<dbReference type="InterPro" id="IPR006139">
    <property type="entry name" value="D-isomer_2_OHA_DH_cat_dom"/>
</dbReference>
<evidence type="ECO:0000259" key="6">
    <source>
        <dbReference type="Pfam" id="PF02826"/>
    </source>
</evidence>
<keyword evidence="8" id="KW-1185">Reference proteome</keyword>
<dbReference type="GO" id="GO:0016616">
    <property type="term" value="F:oxidoreductase activity, acting on the CH-OH group of donors, NAD or NADP as acceptor"/>
    <property type="evidence" value="ECO:0007669"/>
    <property type="project" value="InterPro"/>
</dbReference>
<organism evidence="7 8">
    <name type="scientific">Jiella pacifica</name>
    <dbReference type="NCBI Taxonomy" id="2696469"/>
    <lineage>
        <taxon>Bacteria</taxon>
        <taxon>Pseudomonadati</taxon>
        <taxon>Pseudomonadota</taxon>
        <taxon>Alphaproteobacteria</taxon>
        <taxon>Hyphomicrobiales</taxon>
        <taxon>Aurantimonadaceae</taxon>
        <taxon>Jiella</taxon>
    </lineage>
</organism>
<evidence type="ECO:0000313" key="7">
    <source>
        <dbReference type="EMBL" id="NDW03171.1"/>
    </source>
</evidence>
<dbReference type="RefSeq" id="WP_163460774.1">
    <property type="nucleotide sequence ID" value="NZ_JAAAMG010000001.1"/>
</dbReference>
<keyword evidence="3" id="KW-0520">NAD</keyword>
<protein>
    <submittedName>
        <fullName evidence="7">Hydroxyacid dehydrogenase</fullName>
    </submittedName>
</protein>
<dbReference type="PANTHER" id="PTHR42938:SF9">
    <property type="entry name" value="FORMATE DEHYDROGENASE 1"/>
    <property type="match status" value="1"/>
</dbReference>
<dbReference type="SUPFAM" id="SSF51735">
    <property type="entry name" value="NAD(P)-binding Rossmann-fold domains"/>
    <property type="match status" value="1"/>
</dbReference>
<dbReference type="Gene3D" id="3.40.50.720">
    <property type="entry name" value="NAD(P)-binding Rossmann-like Domain"/>
    <property type="match status" value="2"/>
</dbReference>
<dbReference type="SUPFAM" id="SSF52283">
    <property type="entry name" value="Formate/glycerate dehydrogenase catalytic domain-like"/>
    <property type="match status" value="1"/>
</dbReference>
<dbReference type="PANTHER" id="PTHR42938">
    <property type="entry name" value="FORMATE DEHYDROGENASE 1"/>
    <property type="match status" value="1"/>
</dbReference>
<keyword evidence="2 4" id="KW-0560">Oxidoreductase</keyword>
<evidence type="ECO:0000259" key="5">
    <source>
        <dbReference type="Pfam" id="PF00389"/>
    </source>
</evidence>
<reference evidence="7 8" key="1">
    <citation type="submission" date="2020-01" db="EMBL/GenBank/DDBJ databases">
        <title>Jiella pacifica sp. nov.</title>
        <authorList>
            <person name="Xue Z."/>
            <person name="Zhu S."/>
            <person name="Chen J."/>
            <person name="Yang J."/>
        </authorList>
    </citation>
    <scope>NUCLEOTIDE SEQUENCE [LARGE SCALE GENOMIC DNA]</scope>
    <source>
        <strain evidence="7 8">40Bstr34</strain>
    </source>
</reference>
<comment type="caution">
    <text evidence="7">The sequence shown here is derived from an EMBL/GenBank/DDBJ whole genome shotgun (WGS) entry which is preliminary data.</text>
</comment>
<dbReference type="AlphaFoldDB" id="A0A6N9SWK7"/>
<dbReference type="InterPro" id="IPR036291">
    <property type="entry name" value="NAD(P)-bd_dom_sf"/>
</dbReference>
<dbReference type="GO" id="GO:0051287">
    <property type="term" value="F:NAD binding"/>
    <property type="evidence" value="ECO:0007669"/>
    <property type="project" value="InterPro"/>
</dbReference>
<evidence type="ECO:0000256" key="3">
    <source>
        <dbReference type="ARBA" id="ARBA00023027"/>
    </source>
</evidence>